<dbReference type="EMBL" id="LCCF01000005">
    <property type="protein sequence ID" value="KKS25212.1"/>
    <property type="molecule type" value="Genomic_DNA"/>
</dbReference>
<feature type="region of interest" description="Disordered" evidence="1">
    <location>
        <begin position="97"/>
        <end position="118"/>
    </location>
</feature>
<protein>
    <submittedName>
        <fullName evidence="2">Uncharacterized protein</fullName>
    </submittedName>
</protein>
<organism evidence="2 3">
    <name type="scientific">Candidatus Wolfebacteria bacterium GW2011_GWA2_42_10</name>
    <dbReference type="NCBI Taxonomy" id="1619004"/>
    <lineage>
        <taxon>Bacteria</taxon>
        <taxon>Candidatus Wolfeibacteriota</taxon>
    </lineage>
</organism>
<dbReference type="Proteomes" id="UP000034256">
    <property type="component" value="Unassembled WGS sequence"/>
</dbReference>
<comment type="caution">
    <text evidence="2">The sequence shown here is derived from an EMBL/GenBank/DDBJ whole genome shotgun (WGS) entry which is preliminary data.</text>
</comment>
<evidence type="ECO:0000313" key="2">
    <source>
        <dbReference type="EMBL" id="KKS25212.1"/>
    </source>
</evidence>
<proteinExistence type="predicted"/>
<sequence length="118" mass="12799">MLENIKAKIDTTIFPKSEREIVIDNLNEGIDTLNSSLSSSLNNILKSKDISAKDKAAIQKAVNALKDVKEKAKTAKELTAQDKGIIKTISEKITDLISGESGPEPTSIPPQCKMVCDE</sequence>
<dbReference type="AlphaFoldDB" id="A0A0G0XL91"/>
<name>A0A0G0XL91_9BACT</name>
<reference evidence="2 3" key="1">
    <citation type="journal article" date="2015" name="Nature">
        <title>rRNA introns, odd ribosomes, and small enigmatic genomes across a large radiation of phyla.</title>
        <authorList>
            <person name="Brown C.T."/>
            <person name="Hug L.A."/>
            <person name="Thomas B.C."/>
            <person name="Sharon I."/>
            <person name="Castelle C.J."/>
            <person name="Singh A."/>
            <person name="Wilkins M.J."/>
            <person name="Williams K.H."/>
            <person name="Banfield J.F."/>
        </authorList>
    </citation>
    <scope>NUCLEOTIDE SEQUENCE [LARGE SCALE GENOMIC DNA]</scope>
</reference>
<evidence type="ECO:0000313" key="3">
    <source>
        <dbReference type="Proteomes" id="UP000034256"/>
    </source>
</evidence>
<evidence type="ECO:0000256" key="1">
    <source>
        <dbReference type="SAM" id="MobiDB-lite"/>
    </source>
</evidence>
<accession>A0A0G0XL91</accession>
<gene>
    <name evidence="2" type="ORF">UU85_C0005G0022</name>
</gene>